<gene>
    <name evidence="3" type="ORF">CEURO_LOCUS16450</name>
</gene>
<name>A0A9P0ZIP4_CUSEU</name>
<dbReference type="AlphaFoldDB" id="A0A9P0ZIP4"/>
<protein>
    <recommendedName>
        <fullName evidence="2">HAT C-terminal dimerisation domain-containing protein</fullName>
    </recommendedName>
</protein>
<dbReference type="OrthoDB" id="3264316at2759"/>
<feature type="domain" description="HAT C-terminal dimerisation" evidence="2">
    <location>
        <begin position="2"/>
        <end position="56"/>
    </location>
</feature>
<evidence type="ECO:0000313" key="4">
    <source>
        <dbReference type="Proteomes" id="UP001152484"/>
    </source>
</evidence>
<dbReference type="InterPro" id="IPR008906">
    <property type="entry name" value="HATC_C_dom"/>
</dbReference>
<keyword evidence="4" id="KW-1185">Reference proteome</keyword>
<proteinExistence type="predicted"/>
<dbReference type="EMBL" id="CAMAPE010000045">
    <property type="protein sequence ID" value="CAH9104184.1"/>
    <property type="molecule type" value="Genomic_DNA"/>
</dbReference>
<comment type="caution">
    <text evidence="3">The sequence shown here is derived from an EMBL/GenBank/DDBJ whole genome shotgun (WGS) entry which is preliminary data.</text>
</comment>
<evidence type="ECO:0000313" key="3">
    <source>
        <dbReference type="EMBL" id="CAH9104184.1"/>
    </source>
</evidence>
<dbReference type="GO" id="GO:0046983">
    <property type="term" value="F:protein dimerization activity"/>
    <property type="evidence" value="ECO:0007669"/>
    <property type="project" value="InterPro"/>
</dbReference>
<organism evidence="3 4">
    <name type="scientific">Cuscuta europaea</name>
    <name type="common">European dodder</name>
    <dbReference type="NCBI Taxonomy" id="41803"/>
    <lineage>
        <taxon>Eukaryota</taxon>
        <taxon>Viridiplantae</taxon>
        <taxon>Streptophyta</taxon>
        <taxon>Embryophyta</taxon>
        <taxon>Tracheophyta</taxon>
        <taxon>Spermatophyta</taxon>
        <taxon>Magnoliopsida</taxon>
        <taxon>eudicotyledons</taxon>
        <taxon>Gunneridae</taxon>
        <taxon>Pentapetalae</taxon>
        <taxon>asterids</taxon>
        <taxon>lamiids</taxon>
        <taxon>Solanales</taxon>
        <taxon>Convolvulaceae</taxon>
        <taxon>Cuscuteae</taxon>
        <taxon>Cuscuta</taxon>
        <taxon>Cuscuta subgen. Cuscuta</taxon>
    </lineage>
</organism>
<dbReference type="Pfam" id="PF05699">
    <property type="entry name" value="Dimer_Tnp_hAT"/>
    <property type="match status" value="1"/>
</dbReference>
<sequence length="90" mass="9904">MFPVLAKMTKQVLSMPVLANSCRGTRIQFAGNVLTQSRTSLSAESLETLICYHDWLKAACRAQEMSITHSQHFMDESTTDGGSTYVGDSD</sequence>
<reference evidence="3" key="1">
    <citation type="submission" date="2022-07" db="EMBL/GenBank/DDBJ databases">
        <authorList>
            <person name="Macas J."/>
            <person name="Novak P."/>
            <person name="Neumann P."/>
        </authorList>
    </citation>
    <scope>NUCLEOTIDE SEQUENCE</scope>
</reference>
<evidence type="ECO:0000256" key="1">
    <source>
        <dbReference type="SAM" id="MobiDB-lite"/>
    </source>
</evidence>
<evidence type="ECO:0000259" key="2">
    <source>
        <dbReference type="Pfam" id="PF05699"/>
    </source>
</evidence>
<accession>A0A9P0ZIP4</accession>
<feature type="region of interest" description="Disordered" evidence="1">
    <location>
        <begin position="71"/>
        <end position="90"/>
    </location>
</feature>
<dbReference type="Proteomes" id="UP001152484">
    <property type="component" value="Unassembled WGS sequence"/>
</dbReference>